<keyword evidence="3" id="KW-1185">Reference proteome</keyword>
<proteinExistence type="predicted"/>
<dbReference type="InterPro" id="IPR001623">
    <property type="entry name" value="DnaJ_domain"/>
</dbReference>
<protein>
    <submittedName>
        <fullName evidence="2">Chaperone</fullName>
    </submittedName>
</protein>
<dbReference type="Gene3D" id="1.10.287.110">
    <property type="entry name" value="DnaJ domain"/>
    <property type="match status" value="1"/>
</dbReference>
<gene>
    <name evidence="2" type="ORF">LIER_23639</name>
</gene>
<dbReference type="AlphaFoldDB" id="A0AAV3R286"/>
<dbReference type="EMBL" id="BAABME010006703">
    <property type="protein sequence ID" value="GAA0169082.1"/>
    <property type="molecule type" value="Genomic_DNA"/>
</dbReference>
<reference evidence="2 3" key="1">
    <citation type="submission" date="2024-01" db="EMBL/GenBank/DDBJ databases">
        <title>The complete chloroplast genome sequence of Lithospermum erythrorhizon: insights into the phylogenetic relationship among Boraginaceae species and the maternal lineages of purple gromwells.</title>
        <authorList>
            <person name="Okada T."/>
            <person name="Watanabe K."/>
        </authorList>
    </citation>
    <scope>NUCLEOTIDE SEQUENCE [LARGE SCALE GENOMIC DNA]</scope>
</reference>
<dbReference type="SUPFAM" id="SSF46565">
    <property type="entry name" value="Chaperone J-domain"/>
    <property type="match status" value="1"/>
</dbReference>
<dbReference type="PANTHER" id="PTHR45432:SF2">
    <property type="entry name" value="CHAPERONE PROTEIN DNAJ 11, CHLOROPLASTIC"/>
    <property type="match status" value="1"/>
</dbReference>
<evidence type="ECO:0000259" key="1">
    <source>
        <dbReference type="PROSITE" id="PS50076"/>
    </source>
</evidence>
<dbReference type="SMART" id="SM00271">
    <property type="entry name" value="DnaJ"/>
    <property type="match status" value="1"/>
</dbReference>
<comment type="caution">
    <text evidence="2">The sequence shown here is derived from an EMBL/GenBank/DDBJ whole genome shotgun (WGS) entry which is preliminary data.</text>
</comment>
<dbReference type="PANTHER" id="PTHR45432">
    <property type="entry name" value="CHAPERONE PROTEIN DNAJ 11, CHLOROPLASTIC-LIKE"/>
    <property type="match status" value="1"/>
</dbReference>
<sequence>MLGAFTIPSRPTLILSPETTTSHRKTNLSVTCAAVSPPNNKPAESLYEVLQVKHDASQGEIKTAYRTLAKLYHPDVSEMDGRDFMEIREAYTKLSDPDMRAEYDMGLRLTLMRYPSTVKEEGRVRTRTGFYKTRRWETDQCW</sequence>
<dbReference type="InterPro" id="IPR036869">
    <property type="entry name" value="J_dom_sf"/>
</dbReference>
<evidence type="ECO:0000313" key="3">
    <source>
        <dbReference type="Proteomes" id="UP001454036"/>
    </source>
</evidence>
<organism evidence="2 3">
    <name type="scientific">Lithospermum erythrorhizon</name>
    <name type="common">Purple gromwell</name>
    <name type="synonym">Lithospermum officinale var. erythrorhizon</name>
    <dbReference type="NCBI Taxonomy" id="34254"/>
    <lineage>
        <taxon>Eukaryota</taxon>
        <taxon>Viridiplantae</taxon>
        <taxon>Streptophyta</taxon>
        <taxon>Embryophyta</taxon>
        <taxon>Tracheophyta</taxon>
        <taxon>Spermatophyta</taxon>
        <taxon>Magnoliopsida</taxon>
        <taxon>eudicotyledons</taxon>
        <taxon>Gunneridae</taxon>
        <taxon>Pentapetalae</taxon>
        <taxon>asterids</taxon>
        <taxon>lamiids</taxon>
        <taxon>Boraginales</taxon>
        <taxon>Boraginaceae</taxon>
        <taxon>Boraginoideae</taxon>
        <taxon>Lithospermeae</taxon>
        <taxon>Lithospermum</taxon>
    </lineage>
</organism>
<feature type="domain" description="J" evidence="1">
    <location>
        <begin position="45"/>
        <end position="107"/>
    </location>
</feature>
<dbReference type="CDD" id="cd06257">
    <property type="entry name" value="DnaJ"/>
    <property type="match status" value="1"/>
</dbReference>
<dbReference type="Proteomes" id="UP001454036">
    <property type="component" value="Unassembled WGS sequence"/>
</dbReference>
<dbReference type="PROSITE" id="PS50076">
    <property type="entry name" value="DNAJ_2"/>
    <property type="match status" value="1"/>
</dbReference>
<evidence type="ECO:0000313" key="2">
    <source>
        <dbReference type="EMBL" id="GAA0169082.1"/>
    </source>
</evidence>
<dbReference type="PRINTS" id="PR00625">
    <property type="entry name" value="JDOMAIN"/>
</dbReference>
<dbReference type="Pfam" id="PF00226">
    <property type="entry name" value="DnaJ"/>
    <property type="match status" value="1"/>
</dbReference>
<name>A0AAV3R286_LITER</name>
<accession>A0AAV3R286</accession>